<evidence type="ECO:0000313" key="2">
    <source>
        <dbReference type="WBParaSite" id="ES5_v2.g16819.t1"/>
    </source>
</evidence>
<dbReference type="WBParaSite" id="ES5_v2.g16819.t1">
    <property type="protein sequence ID" value="ES5_v2.g16819.t1"/>
    <property type="gene ID" value="ES5_v2.g16819"/>
</dbReference>
<sequence>MKEFYLFFVCFFVITFVGSIGYHGDRRFYTTVIDGKTYIALHVLKEPIKFIFPKDKTFVDLASEVQLYSPTENGKCEYTTNTLNFTLKINDQNHIRGLTLTEIEIVNNVISVTTFLYERCGGDERRFPYVDKTIDINPENLEFDRRRCFKDTVPFQVYDKDSTKHVMDLQVNGTINCQVFMILPSYMEVEDLKLNDTGKLKLNETFVGHDEKFWWKTENKNDEMLPNGITFDENKNVKINLLNSTVMIPYFFRIGINQPVPSIKFEFGQKCNGAKFGFFVNLRDKIDCKY</sequence>
<evidence type="ECO:0000313" key="1">
    <source>
        <dbReference type="Proteomes" id="UP000887579"/>
    </source>
</evidence>
<dbReference type="Proteomes" id="UP000887579">
    <property type="component" value="Unplaced"/>
</dbReference>
<reference evidence="2" key="1">
    <citation type="submission" date="2022-11" db="UniProtKB">
        <authorList>
            <consortium name="WormBaseParasite"/>
        </authorList>
    </citation>
    <scope>IDENTIFICATION</scope>
</reference>
<protein>
    <submittedName>
        <fullName evidence="2">Uncharacterized protein</fullName>
    </submittedName>
</protein>
<accession>A0AC34FHM8</accession>
<name>A0AC34FHM8_9BILA</name>
<organism evidence="1 2">
    <name type="scientific">Panagrolaimus sp. ES5</name>
    <dbReference type="NCBI Taxonomy" id="591445"/>
    <lineage>
        <taxon>Eukaryota</taxon>
        <taxon>Metazoa</taxon>
        <taxon>Ecdysozoa</taxon>
        <taxon>Nematoda</taxon>
        <taxon>Chromadorea</taxon>
        <taxon>Rhabditida</taxon>
        <taxon>Tylenchina</taxon>
        <taxon>Panagrolaimomorpha</taxon>
        <taxon>Panagrolaimoidea</taxon>
        <taxon>Panagrolaimidae</taxon>
        <taxon>Panagrolaimus</taxon>
    </lineage>
</organism>
<proteinExistence type="predicted"/>